<dbReference type="PROSITE" id="PS51272">
    <property type="entry name" value="SLH"/>
    <property type="match status" value="3"/>
</dbReference>
<keyword evidence="1" id="KW-0677">Repeat</keyword>
<proteinExistence type="predicted"/>
<dbReference type="PANTHER" id="PTHR43308:SF5">
    <property type="entry name" value="S-LAYER PROTEIN _ PEPTIDOGLYCAN ENDO-BETA-N-ACETYLGLUCOSAMINIDASE"/>
    <property type="match status" value="1"/>
</dbReference>
<evidence type="ECO:0000313" key="6">
    <source>
        <dbReference type="Proteomes" id="UP000001349"/>
    </source>
</evidence>
<feature type="region of interest" description="Disordered" evidence="2">
    <location>
        <begin position="211"/>
        <end position="238"/>
    </location>
</feature>
<sequence length="1154" mass="124942" precursor="true">MKWKGKNVCIMVLVFCFLMIGNAYSSAKQFPDAVNHWSEKAITRLATKDVISGYPDGTVRPDGIVTRGQFASILAKSLGLDTSKSEESQPFNDIYHHWSERSIKALVQSGIIAKADYEGNFKPDKPITRIEIIRMMVRASGKSDEAKRTNDNTGFADEADISRADRGYVIIAKQNNIIAGYPDNTLRPKSEATRAEAFQLIDNQMRQNQKLGNEVPPIDGSDDYGSGASSSPNSYPDAQIDFELSNTAHTDTEISISPITQYAQTLKWSLAKETEDGVQVPVDISQVIKGSLSQSGGKITFKESGKYTLTAITENYSGRETKCSKGITVYPVFIPKFDLSEYSYIDETINITVNPEFNDVDIVWSVTKEGKDEALDTVIDGSLTNSGGSITFKEKGTYALTATVTDTTGRSFTCSKEILVYPVISPEFDLPEYTHTDKVVNITIAPKLDGLDVVWTATKDGKETAIDKIIDGSLTSTGGSITFKEKGSYAITATVTDATGRSFACGKGILVYPVPSLVFKYPATAYTDSNIIITQTAEMDGLIVEWLVESTSGPLDWNDYIDGTLDNDGGTIQFKQEGTYQLTAKVTDKTGRVFLLNSESRIDVYPVSDINITLPAKAYPGETVSVNVSGDNLNNLKCQWSIAADGGNPEEYESHVSGTLSDDGGTITFAKMGSYALTATFTDKLGRAFTCSKVITIYPIPDMQISLPKLAYSGDAVSVATEESGLKGLNAVWSISIDGGPEVPYRQYASDVLTSTGGEIRISTNKTIAVKLTASVTDENSRTFTFSSNTISIKPNIICSFAAPSSVHTGESFSVTMEEVSGLEESNITWSLTKDGSLTDYTGSLSNNGGNITINDVGGYTLTAAVTNSEGRIFSYSENIAVTNTAPNAPEGYATVTRTAKDQMLLVNITASATDPDGDDVIYEYEDQSEDGYYPLGSHTVKVRAKDSFGAVSSWTEINFKVVGSAPSTPVITRTPDGNSVAPNKPITITAASTDLDGDTITYVWEGRQAETSAYPLGRNTIRVKAVDSTGMESPWAAIVFFVADSNNGGGMTLSGPESVIVEKGIECATITEYTFSVPPVLGHSGSDYGRVRGYNILTDTWDQLDYQSIANGITLSQKLTAGVYSQLEFYYYTNHDCMYNKSNITYSVSYYFE</sequence>
<evidence type="ECO:0000256" key="3">
    <source>
        <dbReference type="SAM" id="SignalP"/>
    </source>
</evidence>
<dbReference type="KEGG" id="cce:Ccel_2783"/>
<dbReference type="InterPro" id="IPR022409">
    <property type="entry name" value="PKD/Chitinase_dom"/>
</dbReference>
<dbReference type="AlphaFoldDB" id="B8I7L0"/>
<evidence type="ECO:0000313" key="5">
    <source>
        <dbReference type="EMBL" id="ACL77081.1"/>
    </source>
</evidence>
<dbReference type="OrthoDB" id="174569at2"/>
<dbReference type="SMART" id="SM00089">
    <property type="entry name" value="PKD"/>
    <property type="match status" value="5"/>
</dbReference>
<dbReference type="RefSeq" id="WP_015926153.1">
    <property type="nucleotide sequence ID" value="NC_011898.1"/>
</dbReference>
<name>B8I7L0_RUMCH</name>
<dbReference type="InterPro" id="IPR001119">
    <property type="entry name" value="SLH_dom"/>
</dbReference>
<feature type="signal peptide" evidence="3">
    <location>
        <begin position="1"/>
        <end position="27"/>
    </location>
</feature>
<evidence type="ECO:0000256" key="1">
    <source>
        <dbReference type="ARBA" id="ARBA00022737"/>
    </source>
</evidence>
<gene>
    <name evidence="5" type="ordered locus">Ccel_2783</name>
</gene>
<feature type="chain" id="PRO_5002874121" evidence="3">
    <location>
        <begin position="28"/>
        <end position="1154"/>
    </location>
</feature>
<keyword evidence="6" id="KW-1185">Reference proteome</keyword>
<protein>
    <submittedName>
        <fullName evidence="5">S-layer domain protein</fullName>
    </submittedName>
</protein>
<feature type="domain" description="SLH" evidence="4">
    <location>
        <begin position="25"/>
        <end position="88"/>
    </location>
</feature>
<dbReference type="EMBL" id="CP001348">
    <property type="protein sequence ID" value="ACL77081.1"/>
    <property type="molecule type" value="Genomic_DNA"/>
</dbReference>
<feature type="domain" description="SLH" evidence="4">
    <location>
        <begin position="89"/>
        <end position="150"/>
    </location>
</feature>
<dbReference type="SUPFAM" id="SSF49299">
    <property type="entry name" value="PKD domain"/>
    <property type="match status" value="2"/>
</dbReference>
<keyword evidence="3" id="KW-0732">Signal</keyword>
<dbReference type="InterPro" id="IPR035986">
    <property type="entry name" value="PKD_dom_sf"/>
</dbReference>
<feature type="domain" description="SLH" evidence="4">
    <location>
        <begin position="152"/>
        <end position="215"/>
    </location>
</feature>
<dbReference type="PANTHER" id="PTHR43308">
    <property type="entry name" value="OUTER MEMBRANE PROTEIN ALPHA-RELATED"/>
    <property type="match status" value="1"/>
</dbReference>
<evidence type="ECO:0000256" key="2">
    <source>
        <dbReference type="SAM" id="MobiDB-lite"/>
    </source>
</evidence>
<dbReference type="eggNOG" id="COG2041">
    <property type="taxonomic scope" value="Bacteria"/>
</dbReference>
<evidence type="ECO:0000259" key="4">
    <source>
        <dbReference type="PROSITE" id="PS51272"/>
    </source>
</evidence>
<dbReference type="eggNOG" id="COG3210">
    <property type="taxonomic scope" value="Bacteria"/>
</dbReference>
<organism evidence="5 6">
    <name type="scientific">Ruminiclostridium cellulolyticum (strain ATCC 35319 / DSM 5812 / JCM 6584 / H10)</name>
    <name type="common">Clostridium cellulolyticum</name>
    <dbReference type="NCBI Taxonomy" id="394503"/>
    <lineage>
        <taxon>Bacteria</taxon>
        <taxon>Bacillati</taxon>
        <taxon>Bacillota</taxon>
        <taxon>Clostridia</taxon>
        <taxon>Eubacteriales</taxon>
        <taxon>Oscillospiraceae</taxon>
        <taxon>Ruminiclostridium</taxon>
    </lineage>
</organism>
<accession>B8I7L0</accession>
<dbReference type="STRING" id="394503.Ccel_2783"/>
<dbReference type="Proteomes" id="UP000001349">
    <property type="component" value="Chromosome"/>
</dbReference>
<dbReference type="InterPro" id="IPR051465">
    <property type="entry name" value="Cell_Envelope_Struct_Comp"/>
</dbReference>
<dbReference type="HOGENOM" id="CLU_257790_0_0_9"/>
<dbReference type="Pfam" id="PF00395">
    <property type="entry name" value="SLH"/>
    <property type="match status" value="3"/>
</dbReference>
<reference evidence="5 6" key="1">
    <citation type="submission" date="2009-01" db="EMBL/GenBank/DDBJ databases">
        <title>Complete sequence of Clostridium cellulolyticum H10.</title>
        <authorList>
            <consortium name="US DOE Joint Genome Institute"/>
            <person name="Lucas S."/>
            <person name="Copeland A."/>
            <person name="Lapidus A."/>
            <person name="Glavina del Rio T."/>
            <person name="Dalin E."/>
            <person name="Tice H."/>
            <person name="Bruce D."/>
            <person name="Goodwin L."/>
            <person name="Pitluck S."/>
            <person name="Chertkov O."/>
            <person name="Saunders E."/>
            <person name="Brettin T."/>
            <person name="Detter J.C."/>
            <person name="Han C."/>
            <person name="Larimer F."/>
            <person name="Land M."/>
            <person name="Hauser L."/>
            <person name="Kyrpides N."/>
            <person name="Ivanova N."/>
            <person name="Zhou J."/>
            <person name="Richardson P."/>
        </authorList>
    </citation>
    <scope>NUCLEOTIDE SEQUENCE [LARGE SCALE GENOMIC DNA]</scope>
    <source>
        <strain evidence="6">ATCC 35319 / DSM 5812 / JCM 6584 / H10</strain>
    </source>
</reference>